<keyword evidence="1" id="KW-0285">Flavoprotein</keyword>
<evidence type="ECO:0000256" key="1">
    <source>
        <dbReference type="ARBA" id="ARBA00022630"/>
    </source>
</evidence>
<proteinExistence type="predicted"/>
<feature type="domain" description="NADPH-dependent FMN reductase-like" evidence="3">
    <location>
        <begin position="5"/>
        <end position="154"/>
    </location>
</feature>
<gene>
    <name evidence="4" type="ORF">GLV98_09720</name>
</gene>
<dbReference type="OrthoDB" id="8853249at2"/>
<evidence type="ECO:0000256" key="2">
    <source>
        <dbReference type="ARBA" id="ARBA00022643"/>
    </source>
</evidence>
<evidence type="ECO:0000313" key="5">
    <source>
        <dbReference type="Proteomes" id="UP000447393"/>
    </source>
</evidence>
<evidence type="ECO:0000313" key="4">
    <source>
        <dbReference type="EMBL" id="MYL49766.1"/>
    </source>
</evidence>
<sequence>MTKLKAIVLNASLKQTKAEEPSHTEGLSREVLEILEKEGVETEIVRLADYHIPYGISEDLGGGDMWPQIFEKVKEADIVLFGTPLWLGEKSSLATVAMERLYGSSGETNDKGQSIFYNKVGGVIITGNEDGAKHAAASVLYGMSHIGFVVPPNVDAYWVGEAGPGPSYLEGEGQNNEFTKKHVEMLAYNTLHFARMLRENPIPAEGNQME</sequence>
<dbReference type="Gene3D" id="3.40.50.360">
    <property type="match status" value="1"/>
</dbReference>
<dbReference type="AlphaFoldDB" id="A0A845E6I0"/>
<dbReference type="SUPFAM" id="SSF52218">
    <property type="entry name" value="Flavoproteins"/>
    <property type="match status" value="1"/>
</dbReference>
<dbReference type="GO" id="GO:0016491">
    <property type="term" value="F:oxidoreductase activity"/>
    <property type="evidence" value="ECO:0007669"/>
    <property type="project" value="InterPro"/>
</dbReference>
<dbReference type="Pfam" id="PF03358">
    <property type="entry name" value="FMN_red"/>
    <property type="match status" value="1"/>
</dbReference>
<dbReference type="InterPro" id="IPR029039">
    <property type="entry name" value="Flavoprotein-like_sf"/>
</dbReference>
<dbReference type="PANTHER" id="PTHR43278">
    <property type="entry name" value="NAD(P)H-DEPENDENT FMN-CONTAINING OXIDOREDUCTASE YWQN-RELATED"/>
    <property type="match status" value="1"/>
</dbReference>
<dbReference type="RefSeq" id="WP_160914572.1">
    <property type="nucleotide sequence ID" value="NZ_WMEZ01000003.1"/>
</dbReference>
<protein>
    <submittedName>
        <fullName evidence="4">Flavodoxin family protein</fullName>
    </submittedName>
</protein>
<dbReference type="EMBL" id="WMEZ01000003">
    <property type="protein sequence ID" value="MYL49766.1"/>
    <property type="molecule type" value="Genomic_DNA"/>
</dbReference>
<dbReference type="PANTHER" id="PTHR43278:SF1">
    <property type="entry name" value="IRON-SULFUR FLAVOPROTEIN MJ1083"/>
    <property type="match status" value="1"/>
</dbReference>
<accession>A0A845E6I0</accession>
<reference evidence="4 5" key="1">
    <citation type="submission" date="2019-11" db="EMBL/GenBank/DDBJ databases">
        <title>Genome sequences of 17 halophilic strains isolated from different environments.</title>
        <authorList>
            <person name="Furrow R.E."/>
        </authorList>
    </citation>
    <scope>NUCLEOTIDE SEQUENCE [LARGE SCALE GENOMIC DNA]</scope>
    <source>
        <strain evidence="4 5">22505_10_Sand</strain>
    </source>
</reference>
<keyword evidence="2" id="KW-0288">FMN</keyword>
<dbReference type="InterPro" id="IPR051796">
    <property type="entry name" value="ISF_SsuE-like"/>
</dbReference>
<evidence type="ECO:0000259" key="3">
    <source>
        <dbReference type="Pfam" id="PF03358"/>
    </source>
</evidence>
<dbReference type="InterPro" id="IPR005025">
    <property type="entry name" value="FMN_Rdtase-like_dom"/>
</dbReference>
<dbReference type="Proteomes" id="UP000447393">
    <property type="component" value="Unassembled WGS sequence"/>
</dbReference>
<organism evidence="4 5">
    <name type="scientific">Halobacillus litoralis</name>
    <dbReference type="NCBI Taxonomy" id="45668"/>
    <lineage>
        <taxon>Bacteria</taxon>
        <taxon>Bacillati</taxon>
        <taxon>Bacillota</taxon>
        <taxon>Bacilli</taxon>
        <taxon>Bacillales</taxon>
        <taxon>Bacillaceae</taxon>
        <taxon>Halobacillus</taxon>
    </lineage>
</organism>
<comment type="caution">
    <text evidence="4">The sequence shown here is derived from an EMBL/GenBank/DDBJ whole genome shotgun (WGS) entry which is preliminary data.</text>
</comment>
<name>A0A845E6I0_9BACI</name>